<evidence type="ECO:0000256" key="4">
    <source>
        <dbReference type="ARBA" id="ARBA00023143"/>
    </source>
</evidence>
<evidence type="ECO:0000259" key="6">
    <source>
        <dbReference type="Pfam" id="PF00669"/>
    </source>
</evidence>
<dbReference type="SUPFAM" id="SSF64518">
    <property type="entry name" value="Phase 1 flagellin"/>
    <property type="match status" value="1"/>
</dbReference>
<evidence type="ECO:0000256" key="2">
    <source>
        <dbReference type="ARBA" id="ARBA00004613"/>
    </source>
</evidence>
<dbReference type="RefSeq" id="WP_117180056.1">
    <property type="nucleotide sequence ID" value="NZ_QFZK01000024.1"/>
</dbReference>
<evidence type="ECO:0000259" key="7">
    <source>
        <dbReference type="Pfam" id="PF00700"/>
    </source>
</evidence>
<sequence length="409" mass="42164">MSVTSFSRLGTSNAYDSTIANLQNRQNTLSNVQESLSSGKKVNTPSDDPTAAAQAERALNRLSRIATDQRALEVQRNSIASAESTLGDITDAMQQVRELVVNAGSGTLAAADRKTIANQITGLRQHILSLANTLDSNGQPLFGALGSALTPFAGPATAPDYAFNGLPGTAAGATYAIASALDGDSAFMLQAARDGVYNVKVGSASGTLSTGNISKTNSALINGSSYSIQVTGFAANTVTYSITETPVTGAPTTTAGVTAPWTAAGGFNVTTMPGLSLTVNGTPAAGDTVTVDPNSSVFATLDHAVTDLSAANNSTAATQAVSQALNNIDISMARISAVRGQAGDLLNRADSISSTNDKRTIEQTANKSRAEDVDMVQAISDFQKQQTGYQAALQSYAQIQKLSLFNYIS</sequence>
<keyword evidence="4" id="KW-0975">Bacterial flagellum</keyword>
<evidence type="ECO:0000256" key="3">
    <source>
        <dbReference type="ARBA" id="ARBA00005709"/>
    </source>
</evidence>
<evidence type="ECO:0000313" key="8">
    <source>
        <dbReference type="EMBL" id="RFO95055.1"/>
    </source>
</evidence>
<dbReference type="NCBIfam" id="TIGR02550">
    <property type="entry name" value="flagell_flgL"/>
    <property type="match status" value="1"/>
</dbReference>
<evidence type="ECO:0000256" key="5">
    <source>
        <dbReference type="SAM" id="MobiDB-lite"/>
    </source>
</evidence>
<dbReference type="Gene3D" id="1.20.1330.10">
    <property type="entry name" value="f41 fragment of flagellin, N-terminal domain"/>
    <property type="match status" value="2"/>
</dbReference>
<feature type="domain" description="Flagellin C-terminal" evidence="7">
    <location>
        <begin position="326"/>
        <end position="408"/>
    </location>
</feature>
<organism evidence="8 9">
    <name type="scientific">Rhodoferax lacus</name>
    <dbReference type="NCBI Taxonomy" id="2184758"/>
    <lineage>
        <taxon>Bacteria</taxon>
        <taxon>Pseudomonadati</taxon>
        <taxon>Pseudomonadota</taxon>
        <taxon>Betaproteobacteria</taxon>
        <taxon>Burkholderiales</taxon>
        <taxon>Comamonadaceae</taxon>
        <taxon>Rhodoferax</taxon>
    </lineage>
</organism>
<dbReference type="Pfam" id="PF00700">
    <property type="entry name" value="Flagellin_C"/>
    <property type="match status" value="1"/>
</dbReference>
<evidence type="ECO:0000313" key="9">
    <source>
        <dbReference type="Proteomes" id="UP000260665"/>
    </source>
</evidence>
<keyword evidence="9" id="KW-1185">Reference proteome</keyword>
<dbReference type="EMBL" id="QFZK01000024">
    <property type="protein sequence ID" value="RFO95055.1"/>
    <property type="molecule type" value="Genomic_DNA"/>
</dbReference>
<dbReference type="AlphaFoldDB" id="A0A3E1R6Q8"/>
<keyword evidence="8" id="KW-0966">Cell projection</keyword>
<evidence type="ECO:0000256" key="1">
    <source>
        <dbReference type="ARBA" id="ARBA00004365"/>
    </source>
</evidence>
<dbReference type="PANTHER" id="PTHR42792:SF1">
    <property type="entry name" value="FLAGELLAR HOOK-ASSOCIATED PROTEIN 3"/>
    <property type="match status" value="1"/>
</dbReference>
<dbReference type="GO" id="GO:0009424">
    <property type="term" value="C:bacterial-type flagellum hook"/>
    <property type="evidence" value="ECO:0007669"/>
    <property type="project" value="InterPro"/>
</dbReference>
<keyword evidence="8" id="KW-0969">Cilium</keyword>
<proteinExistence type="inferred from homology"/>
<dbReference type="GO" id="GO:0005576">
    <property type="term" value="C:extracellular region"/>
    <property type="evidence" value="ECO:0007669"/>
    <property type="project" value="UniProtKB-SubCell"/>
</dbReference>
<comment type="caution">
    <text evidence="8">The sequence shown here is derived from an EMBL/GenBank/DDBJ whole genome shotgun (WGS) entry which is preliminary data.</text>
</comment>
<dbReference type="GO" id="GO:0005198">
    <property type="term" value="F:structural molecule activity"/>
    <property type="evidence" value="ECO:0007669"/>
    <property type="project" value="InterPro"/>
</dbReference>
<dbReference type="InterPro" id="IPR001492">
    <property type="entry name" value="Flagellin"/>
</dbReference>
<accession>A0A3E1R6Q8</accession>
<dbReference type="Proteomes" id="UP000260665">
    <property type="component" value="Unassembled WGS sequence"/>
</dbReference>
<dbReference type="PRINTS" id="PR00207">
    <property type="entry name" value="FLAGELLIN"/>
</dbReference>
<reference evidence="8 9" key="1">
    <citation type="submission" date="2018-05" db="EMBL/GenBank/DDBJ databases">
        <title>Rhodoferax soyangensis sp.nov., isolated from an oligotrophic freshwater lake.</title>
        <authorList>
            <person name="Park M."/>
        </authorList>
    </citation>
    <scope>NUCLEOTIDE SEQUENCE [LARGE SCALE GENOMIC DNA]</scope>
    <source>
        <strain evidence="8 9">IMCC26218</strain>
    </source>
</reference>
<dbReference type="PANTHER" id="PTHR42792">
    <property type="entry name" value="FLAGELLIN"/>
    <property type="match status" value="1"/>
</dbReference>
<dbReference type="OrthoDB" id="9768249at2"/>
<feature type="domain" description="Flagellin N-terminal" evidence="6">
    <location>
        <begin position="13"/>
        <end position="142"/>
    </location>
</feature>
<feature type="compositionally biased region" description="Polar residues" evidence="5">
    <location>
        <begin position="29"/>
        <end position="47"/>
    </location>
</feature>
<protein>
    <submittedName>
        <fullName evidence="8">Flagellar hook-associated protein 3</fullName>
    </submittedName>
</protein>
<dbReference type="Pfam" id="PF00669">
    <property type="entry name" value="Flagellin_N"/>
    <property type="match status" value="1"/>
</dbReference>
<feature type="region of interest" description="Disordered" evidence="5">
    <location>
        <begin position="29"/>
        <end position="51"/>
    </location>
</feature>
<dbReference type="InterPro" id="IPR046358">
    <property type="entry name" value="Flagellin_C"/>
</dbReference>
<dbReference type="InterPro" id="IPR013384">
    <property type="entry name" value="Flagell_FlgL"/>
</dbReference>
<keyword evidence="8" id="KW-0282">Flagellum</keyword>
<comment type="subcellular location">
    <subcellularLocation>
        <location evidence="1">Bacterial flagellum</location>
    </subcellularLocation>
    <subcellularLocation>
        <location evidence="2">Secreted</location>
    </subcellularLocation>
</comment>
<dbReference type="GO" id="GO:0071973">
    <property type="term" value="P:bacterial-type flagellum-dependent cell motility"/>
    <property type="evidence" value="ECO:0007669"/>
    <property type="project" value="InterPro"/>
</dbReference>
<dbReference type="InterPro" id="IPR001029">
    <property type="entry name" value="Flagellin_N"/>
</dbReference>
<comment type="similarity">
    <text evidence="3">Belongs to the bacterial flagellin family.</text>
</comment>
<gene>
    <name evidence="8" type="primary">flgL</name>
    <name evidence="8" type="ORF">DIC66_20560</name>
</gene>
<name>A0A3E1R6Q8_9BURK</name>